<dbReference type="CDD" id="cd07812">
    <property type="entry name" value="SRPBCC"/>
    <property type="match status" value="1"/>
</dbReference>
<dbReference type="SUPFAM" id="SSF55961">
    <property type="entry name" value="Bet v1-like"/>
    <property type="match status" value="1"/>
</dbReference>
<evidence type="ECO:0008006" key="3">
    <source>
        <dbReference type="Google" id="ProtNLM"/>
    </source>
</evidence>
<dbReference type="Proteomes" id="UP000631535">
    <property type="component" value="Unassembled WGS sequence"/>
</dbReference>
<dbReference type="EMBL" id="BMMP01000012">
    <property type="protein sequence ID" value="GGO52606.1"/>
    <property type="molecule type" value="Genomic_DNA"/>
</dbReference>
<keyword evidence="2" id="KW-1185">Reference proteome</keyword>
<evidence type="ECO:0000313" key="2">
    <source>
        <dbReference type="Proteomes" id="UP000631535"/>
    </source>
</evidence>
<accession>A0ABQ2MJ67</accession>
<proteinExistence type="predicted"/>
<dbReference type="InterPro" id="IPR023393">
    <property type="entry name" value="START-like_dom_sf"/>
</dbReference>
<reference evidence="2" key="1">
    <citation type="journal article" date="2019" name="Int. J. Syst. Evol. Microbiol.">
        <title>The Global Catalogue of Microorganisms (GCM) 10K type strain sequencing project: providing services to taxonomists for standard genome sequencing and annotation.</title>
        <authorList>
            <consortium name="The Broad Institute Genomics Platform"/>
            <consortium name="The Broad Institute Genome Sequencing Center for Infectious Disease"/>
            <person name="Wu L."/>
            <person name="Ma J."/>
        </authorList>
    </citation>
    <scope>NUCLEOTIDE SEQUENCE [LARGE SCALE GENOMIC DNA]</scope>
    <source>
        <strain evidence="2">CGMCC 4.7178</strain>
    </source>
</reference>
<organism evidence="1 2">
    <name type="scientific">Streptomyces daqingensis</name>
    <dbReference type="NCBI Taxonomy" id="1472640"/>
    <lineage>
        <taxon>Bacteria</taxon>
        <taxon>Bacillati</taxon>
        <taxon>Actinomycetota</taxon>
        <taxon>Actinomycetes</taxon>
        <taxon>Kitasatosporales</taxon>
        <taxon>Streptomycetaceae</taxon>
        <taxon>Streptomyces</taxon>
    </lineage>
</organism>
<comment type="caution">
    <text evidence="1">The sequence shown here is derived from an EMBL/GenBank/DDBJ whole genome shotgun (WGS) entry which is preliminary data.</text>
</comment>
<gene>
    <name evidence="1" type="ORF">GCM10012287_37270</name>
</gene>
<evidence type="ECO:0000313" key="1">
    <source>
        <dbReference type="EMBL" id="GGO52606.1"/>
    </source>
</evidence>
<dbReference type="Pfam" id="PF10604">
    <property type="entry name" value="Polyketide_cyc2"/>
    <property type="match status" value="1"/>
</dbReference>
<dbReference type="Gene3D" id="3.30.530.20">
    <property type="match status" value="1"/>
</dbReference>
<dbReference type="InterPro" id="IPR019587">
    <property type="entry name" value="Polyketide_cyclase/dehydratase"/>
</dbReference>
<sequence>MRRYAEAGRVPPGYAGGMRPVTVSVNVPQDRETVYDFLDVMSRHESFTDHMLRDWTYAGPASGVGAKATVSVRAGGRTETIEIEVVEAVRPARIVERNTGAGGRRVAYGTYELTELPDGGTRIAFSYAWSRVPPSERLAAPLVRSLLRRGNARALRRLAALLPADGGRPAP</sequence>
<protein>
    <recommendedName>
        <fullName evidence="3">Polyketide cyclase / dehydrase and lipid transport</fullName>
    </recommendedName>
</protein>
<name>A0ABQ2MJ67_9ACTN</name>